<accession>A0A1R3L1B3</accession>
<dbReference type="EMBL" id="AWUE01005044">
    <property type="protein sequence ID" value="OMP13142.1"/>
    <property type="molecule type" value="Genomic_DNA"/>
</dbReference>
<protein>
    <submittedName>
        <fullName evidence="2">Uncharacterized protein</fullName>
    </submittedName>
</protein>
<feature type="region of interest" description="Disordered" evidence="1">
    <location>
        <begin position="110"/>
        <end position="133"/>
    </location>
</feature>
<reference evidence="3" key="1">
    <citation type="submission" date="2013-09" db="EMBL/GenBank/DDBJ databases">
        <title>Corchorus olitorius genome sequencing.</title>
        <authorList>
            <person name="Alam M."/>
            <person name="Haque M.S."/>
            <person name="Islam M.S."/>
            <person name="Emdad E.M."/>
            <person name="Islam M.M."/>
            <person name="Ahmed B."/>
            <person name="Halim A."/>
            <person name="Hossen Q.M.M."/>
            <person name="Hossain M.Z."/>
            <person name="Ahmed R."/>
            <person name="Khan M.M."/>
            <person name="Islam R."/>
            <person name="Rashid M.M."/>
            <person name="Khan S.A."/>
            <person name="Rahman M.S."/>
            <person name="Alam M."/>
            <person name="Yahiya A.S."/>
            <person name="Khan M.S."/>
            <person name="Azam M.S."/>
            <person name="Haque T."/>
            <person name="Lashkar M.Z.H."/>
            <person name="Akhand A.I."/>
            <person name="Morshed G."/>
            <person name="Roy S."/>
            <person name="Uddin K.S."/>
            <person name="Rabeya T."/>
            <person name="Hossain A.S."/>
            <person name="Chowdhury A."/>
            <person name="Snigdha A.R."/>
            <person name="Mortoza M.S."/>
            <person name="Matin S.A."/>
            <person name="Hoque S.M.E."/>
            <person name="Islam M.K."/>
            <person name="Roy D.K."/>
            <person name="Haider R."/>
            <person name="Moosa M.M."/>
            <person name="Elias S.M."/>
            <person name="Hasan A.M."/>
            <person name="Jahan S."/>
            <person name="Shafiuddin M."/>
            <person name="Mahmood N."/>
            <person name="Shommy N.S."/>
        </authorList>
    </citation>
    <scope>NUCLEOTIDE SEQUENCE [LARGE SCALE GENOMIC DNA]</scope>
    <source>
        <strain evidence="3">cv. O-4</strain>
    </source>
</reference>
<name>A0A1R3L1B3_9ROSI</name>
<feature type="non-terminal residue" evidence="2">
    <location>
        <position position="1"/>
    </location>
</feature>
<dbReference type="AlphaFoldDB" id="A0A1R3L1B3"/>
<comment type="caution">
    <text evidence="2">The sequence shown here is derived from an EMBL/GenBank/DDBJ whole genome shotgun (WGS) entry which is preliminary data.</text>
</comment>
<sequence>HAAGGPVFALDVGDDDVDGARRAAQRFTRDARHFFDELPFLLNAAALEHLDMESRHGVSCLVNRFDSRGGCASRVSRDMKRRFYPVCATAPATRSRLRWRRHLRAALPHALPLPARARRPRRRQARESGSRMP</sequence>
<evidence type="ECO:0000256" key="1">
    <source>
        <dbReference type="SAM" id="MobiDB-lite"/>
    </source>
</evidence>
<dbReference type="Proteomes" id="UP000187203">
    <property type="component" value="Unassembled WGS sequence"/>
</dbReference>
<proteinExistence type="predicted"/>
<evidence type="ECO:0000313" key="3">
    <source>
        <dbReference type="Proteomes" id="UP000187203"/>
    </source>
</evidence>
<keyword evidence="3" id="KW-1185">Reference proteome</keyword>
<evidence type="ECO:0000313" key="2">
    <source>
        <dbReference type="EMBL" id="OMP13142.1"/>
    </source>
</evidence>
<gene>
    <name evidence="2" type="ORF">COLO4_02203</name>
</gene>
<organism evidence="2 3">
    <name type="scientific">Corchorus olitorius</name>
    <dbReference type="NCBI Taxonomy" id="93759"/>
    <lineage>
        <taxon>Eukaryota</taxon>
        <taxon>Viridiplantae</taxon>
        <taxon>Streptophyta</taxon>
        <taxon>Embryophyta</taxon>
        <taxon>Tracheophyta</taxon>
        <taxon>Spermatophyta</taxon>
        <taxon>Magnoliopsida</taxon>
        <taxon>eudicotyledons</taxon>
        <taxon>Gunneridae</taxon>
        <taxon>Pentapetalae</taxon>
        <taxon>rosids</taxon>
        <taxon>malvids</taxon>
        <taxon>Malvales</taxon>
        <taxon>Malvaceae</taxon>
        <taxon>Grewioideae</taxon>
        <taxon>Apeibeae</taxon>
        <taxon>Corchorus</taxon>
    </lineage>
</organism>